<evidence type="ECO:0000313" key="4">
    <source>
        <dbReference type="Proteomes" id="UP001168821"/>
    </source>
</evidence>
<evidence type="ECO:0000313" key="3">
    <source>
        <dbReference type="EMBL" id="KAJ3662063.1"/>
    </source>
</evidence>
<organism evidence="2 4">
    <name type="scientific">Zophobas morio</name>
    <dbReference type="NCBI Taxonomy" id="2755281"/>
    <lineage>
        <taxon>Eukaryota</taxon>
        <taxon>Metazoa</taxon>
        <taxon>Ecdysozoa</taxon>
        <taxon>Arthropoda</taxon>
        <taxon>Hexapoda</taxon>
        <taxon>Insecta</taxon>
        <taxon>Pterygota</taxon>
        <taxon>Neoptera</taxon>
        <taxon>Endopterygota</taxon>
        <taxon>Coleoptera</taxon>
        <taxon>Polyphaga</taxon>
        <taxon>Cucujiformia</taxon>
        <taxon>Tenebrionidae</taxon>
        <taxon>Zophobas</taxon>
    </lineage>
</organism>
<evidence type="ECO:0000259" key="1">
    <source>
        <dbReference type="Pfam" id="PF13976"/>
    </source>
</evidence>
<sequence length="198" mass="22569">METGSIIKGVGKGDILMKQILHVPELKCNLFSVTSITDKGYSFELNREECRIFKGGEVFALGKRANQLYQLLFQVENSEKNESQVYLSTYPNKKEKLKVWHERLSHQNVGHVRSILNQLKIPIIDDIDFFCQDCMLGKLHVLPIKLSSSRADQPGKIIYANLGSPVEEQSLGGAFYFLMLKDDYSHYPGNMMSSFSRE</sequence>
<reference evidence="2" key="1">
    <citation type="journal article" date="2023" name="G3 (Bethesda)">
        <title>Whole genome assemblies of Zophobas morio and Tenebrio molitor.</title>
        <authorList>
            <person name="Kaur S."/>
            <person name="Stinson S.A."/>
            <person name="diCenzo G.C."/>
        </authorList>
    </citation>
    <scope>NUCLEOTIDE SEQUENCE</scope>
    <source>
        <strain evidence="2">QUZm001</strain>
    </source>
</reference>
<evidence type="ECO:0000313" key="2">
    <source>
        <dbReference type="EMBL" id="KAJ3650177.1"/>
    </source>
</evidence>
<proteinExistence type="predicted"/>
<dbReference type="InterPro" id="IPR025724">
    <property type="entry name" value="GAG-pre-integrase_dom"/>
</dbReference>
<gene>
    <name evidence="3" type="ORF">Zmor_006428</name>
    <name evidence="2" type="ORF">Zmor_021881</name>
</gene>
<dbReference type="Proteomes" id="UP001168821">
    <property type="component" value="Unassembled WGS sequence"/>
</dbReference>
<dbReference type="AlphaFoldDB" id="A0AA38I6H8"/>
<protein>
    <recommendedName>
        <fullName evidence="1">GAG-pre-integrase domain-containing protein</fullName>
    </recommendedName>
</protein>
<dbReference type="EMBL" id="JALNTZ010000002">
    <property type="protein sequence ID" value="KAJ3662063.1"/>
    <property type="molecule type" value="Genomic_DNA"/>
</dbReference>
<name>A0AA38I6H8_9CUCU</name>
<comment type="caution">
    <text evidence="2">The sequence shown here is derived from an EMBL/GenBank/DDBJ whole genome shotgun (WGS) entry which is preliminary data.</text>
</comment>
<dbReference type="EMBL" id="JALNTZ010000006">
    <property type="protein sequence ID" value="KAJ3650177.1"/>
    <property type="molecule type" value="Genomic_DNA"/>
</dbReference>
<keyword evidence="4" id="KW-1185">Reference proteome</keyword>
<accession>A0AA38I6H8</accession>
<feature type="domain" description="GAG-pre-integrase" evidence="1">
    <location>
        <begin position="80"/>
        <end position="138"/>
    </location>
</feature>
<dbReference type="Pfam" id="PF13976">
    <property type="entry name" value="gag_pre-integrs"/>
    <property type="match status" value="1"/>
</dbReference>